<evidence type="ECO:0000256" key="3">
    <source>
        <dbReference type="ARBA" id="ARBA00022968"/>
    </source>
</evidence>
<dbReference type="Gene3D" id="3.90.550.10">
    <property type="entry name" value="Spore Coat Polysaccharide Biosynthesis Protein SpsA, Chain A"/>
    <property type="match status" value="2"/>
</dbReference>
<protein>
    <recommendedName>
        <fullName evidence="10">Glycosyltransferase-like protein LARGE2</fullName>
    </recommendedName>
</protein>
<keyword evidence="3" id="KW-0735">Signal-anchor</keyword>
<gene>
    <name evidence="8" type="ORF">NQ315_002233</name>
</gene>
<evidence type="ECO:0000256" key="7">
    <source>
        <dbReference type="ARBA" id="ARBA00023180"/>
    </source>
</evidence>
<dbReference type="SUPFAM" id="SSF53448">
    <property type="entry name" value="Nucleotide-diphospho-sugar transferases"/>
    <property type="match status" value="2"/>
</dbReference>
<dbReference type="InterPro" id="IPR002495">
    <property type="entry name" value="Glyco_trans_8"/>
</dbReference>
<dbReference type="Proteomes" id="UP001159042">
    <property type="component" value="Unassembled WGS sequence"/>
</dbReference>
<name>A0AAV8W0M1_9CUCU</name>
<keyword evidence="7" id="KW-0325">Glycoprotein</keyword>
<keyword evidence="4" id="KW-1133">Transmembrane helix</keyword>
<dbReference type="InterPro" id="IPR029044">
    <property type="entry name" value="Nucleotide-diphossugar_trans"/>
</dbReference>
<keyword evidence="5" id="KW-0333">Golgi apparatus</keyword>
<dbReference type="GO" id="GO:0000139">
    <property type="term" value="C:Golgi membrane"/>
    <property type="evidence" value="ECO:0007669"/>
    <property type="project" value="UniProtKB-SubCell"/>
</dbReference>
<reference evidence="8 9" key="1">
    <citation type="journal article" date="2023" name="Insect Mol. Biol.">
        <title>Genome sequencing provides insights into the evolution of gene families encoding plant cell wall-degrading enzymes in longhorned beetles.</title>
        <authorList>
            <person name="Shin N.R."/>
            <person name="Okamura Y."/>
            <person name="Kirsch R."/>
            <person name="Pauchet Y."/>
        </authorList>
    </citation>
    <scope>NUCLEOTIDE SEQUENCE [LARGE SCALE GENOMIC DNA]</scope>
    <source>
        <strain evidence="8">EAD_L_NR</strain>
    </source>
</reference>
<organism evidence="8 9">
    <name type="scientific">Exocentrus adspersus</name>
    <dbReference type="NCBI Taxonomy" id="1586481"/>
    <lineage>
        <taxon>Eukaryota</taxon>
        <taxon>Metazoa</taxon>
        <taxon>Ecdysozoa</taxon>
        <taxon>Arthropoda</taxon>
        <taxon>Hexapoda</taxon>
        <taxon>Insecta</taxon>
        <taxon>Pterygota</taxon>
        <taxon>Neoptera</taxon>
        <taxon>Endopterygota</taxon>
        <taxon>Coleoptera</taxon>
        <taxon>Polyphaga</taxon>
        <taxon>Cucujiformia</taxon>
        <taxon>Chrysomeloidea</taxon>
        <taxon>Cerambycidae</taxon>
        <taxon>Lamiinae</taxon>
        <taxon>Acanthocinini</taxon>
        <taxon>Exocentrus</taxon>
    </lineage>
</organism>
<dbReference type="GO" id="GO:0042285">
    <property type="term" value="F:xylosyltransferase activity"/>
    <property type="evidence" value="ECO:0007669"/>
    <property type="project" value="TreeGrafter"/>
</dbReference>
<evidence type="ECO:0000313" key="8">
    <source>
        <dbReference type="EMBL" id="KAJ8919611.1"/>
    </source>
</evidence>
<evidence type="ECO:0000256" key="4">
    <source>
        <dbReference type="ARBA" id="ARBA00022989"/>
    </source>
</evidence>
<evidence type="ECO:0000313" key="9">
    <source>
        <dbReference type="Proteomes" id="UP001159042"/>
    </source>
</evidence>
<dbReference type="Pfam" id="PF01501">
    <property type="entry name" value="Glyco_transf_8"/>
    <property type="match status" value="1"/>
</dbReference>
<evidence type="ECO:0000256" key="2">
    <source>
        <dbReference type="ARBA" id="ARBA00022692"/>
    </source>
</evidence>
<keyword evidence="9" id="KW-1185">Reference proteome</keyword>
<evidence type="ECO:0000256" key="5">
    <source>
        <dbReference type="ARBA" id="ARBA00023034"/>
    </source>
</evidence>
<evidence type="ECO:0008006" key="10">
    <source>
        <dbReference type="Google" id="ProtNLM"/>
    </source>
</evidence>
<accession>A0AAV8W0M1</accession>
<keyword evidence="6" id="KW-0472">Membrane</keyword>
<dbReference type="GO" id="GO:0035269">
    <property type="term" value="P:protein O-linked glycosylation via mannose"/>
    <property type="evidence" value="ECO:0007669"/>
    <property type="project" value="TreeGrafter"/>
</dbReference>
<proteinExistence type="predicted"/>
<comment type="subcellular location">
    <subcellularLocation>
        <location evidence="1">Golgi apparatus membrane</location>
        <topology evidence="1">Single-pass type II membrane protein</topology>
    </subcellularLocation>
</comment>
<dbReference type="AlphaFoldDB" id="A0AAV8W0M1"/>
<dbReference type="GO" id="GO:0015020">
    <property type="term" value="F:glucuronosyltransferase activity"/>
    <property type="evidence" value="ECO:0007669"/>
    <property type="project" value="TreeGrafter"/>
</dbReference>
<dbReference type="EMBL" id="JANEYG010000017">
    <property type="protein sequence ID" value="KAJ8919611.1"/>
    <property type="molecule type" value="Genomic_DNA"/>
</dbReference>
<dbReference type="InterPro" id="IPR051292">
    <property type="entry name" value="Xyl/GlcA_transferase"/>
</dbReference>
<dbReference type="PANTHER" id="PTHR12270">
    <property type="entry name" value="GLYCOSYLTRANSFERASE-RELATED"/>
    <property type="match status" value="1"/>
</dbReference>
<dbReference type="Pfam" id="PF13896">
    <property type="entry name" value="Glyco_transf_49"/>
    <property type="match status" value="1"/>
</dbReference>
<sequence>MKLVFPRIIPLEVTTKLLVIDTDITVLSDIYELWNLFNEFNKKQAIGIIENQSNYYLGKYTSYDPWPALGKGFNSGVLLYNLLTLKRVNWPKLWSDVAKRTILEYGSTRLADQDIINTVLKENPELLFEVPCYWNTQLSDHTLSESCYKEHKVKIIHWNSPKKYNVVNKDGDYFRSLAAGFMEYNGNLLRKQLLFCDTAPSGTSNNSDLLCSEFHTLLSTSWRTLLYFKEYKYSVEENDVTFVAHLSYDRLQTIEELVKFWPGPMSLTLYVSDPEFEKSISFISNSEILQNRPNVAYHAVFKDGEFYPINTLRNVALRNSQTPYVFLADIDFLPSKNLYEMLKNYLYSMGSLKNKALIVPAFEIRSYGNVVPRNKKQLLKGLKNKNVVPFLSSIWSLGHAPTDYEKWKTAIQPYQVKWEPDYEPYVVVRNDVVEYDERFVGFGWNKVSHIMELEAQNYEFLVLPDVFIVHKPHAPSYDIGRFRSSPSYRLCLQMMKEEFIQKLNKKYNRIFEYSNSSINFSNIVNRRRKRNFLPPARTTVETNTDYPFNVE</sequence>
<dbReference type="PANTHER" id="PTHR12270:SF25">
    <property type="entry name" value="GLYCOSYLTRANSFERASE-LIKE PROTEIN LARGE"/>
    <property type="match status" value="1"/>
</dbReference>
<keyword evidence="2" id="KW-0812">Transmembrane</keyword>
<evidence type="ECO:0000256" key="6">
    <source>
        <dbReference type="ARBA" id="ARBA00023136"/>
    </source>
</evidence>
<evidence type="ECO:0000256" key="1">
    <source>
        <dbReference type="ARBA" id="ARBA00004323"/>
    </source>
</evidence>
<dbReference type="FunFam" id="3.90.550.10:FF:000229">
    <property type="entry name" value="Glycosyltransferase-like protein LARGE"/>
    <property type="match status" value="1"/>
</dbReference>
<comment type="caution">
    <text evidence="8">The sequence shown here is derived from an EMBL/GenBank/DDBJ whole genome shotgun (WGS) entry which is preliminary data.</text>
</comment>